<evidence type="ECO:0000256" key="1">
    <source>
        <dbReference type="SAM" id="Coils"/>
    </source>
</evidence>
<protein>
    <submittedName>
        <fullName evidence="2">Uncharacterized protein</fullName>
    </submittedName>
</protein>
<feature type="coiled-coil region" evidence="1">
    <location>
        <begin position="72"/>
        <end position="133"/>
    </location>
</feature>
<accession>A0A2U1JL54</accession>
<dbReference type="EMBL" id="QCZI01000006">
    <property type="protein sequence ID" value="PWA05603.1"/>
    <property type="molecule type" value="Genomic_DNA"/>
</dbReference>
<name>A0A2U1JL54_9FLAO</name>
<comment type="caution">
    <text evidence="2">The sequence shown here is derived from an EMBL/GenBank/DDBJ whole genome shotgun (WGS) entry which is preliminary data.</text>
</comment>
<dbReference type="Proteomes" id="UP000245449">
    <property type="component" value="Unassembled WGS sequence"/>
</dbReference>
<proteinExistence type="predicted"/>
<keyword evidence="1" id="KW-0175">Coiled coil</keyword>
<evidence type="ECO:0000313" key="2">
    <source>
        <dbReference type="EMBL" id="PWA05603.1"/>
    </source>
</evidence>
<gene>
    <name evidence="2" type="ORF">DB895_06370</name>
</gene>
<sequence length="135" mass="15885">MNSENTKILKQLVNQKLKYEDLLEKGFQDDTIIVDTISYNDGMFSKTVFIKKRYYEGLTLEVENNHFFVISSNNLSLEQAEIENHIIDLENEITALDNNIKAYIMEFGWYDQAKILETKKNLLEKRVIEIRETKG</sequence>
<evidence type="ECO:0000313" key="3">
    <source>
        <dbReference type="Proteomes" id="UP000245449"/>
    </source>
</evidence>
<keyword evidence="3" id="KW-1185">Reference proteome</keyword>
<dbReference type="AlphaFoldDB" id="A0A2U1JL54"/>
<reference evidence="2 3" key="1">
    <citation type="submission" date="2018-04" db="EMBL/GenBank/DDBJ databases">
        <title>Flavobacterium sp. nov., isolated from glacier ice.</title>
        <authorList>
            <person name="Liu Q."/>
            <person name="Xin Y.-H."/>
        </authorList>
    </citation>
    <scope>NUCLEOTIDE SEQUENCE [LARGE SCALE GENOMIC DNA]</scope>
    <source>
        <strain evidence="2 3">RB1R5</strain>
    </source>
</reference>
<organism evidence="2 3">
    <name type="scientific">Flavobacterium psychrotolerans</name>
    <dbReference type="NCBI Taxonomy" id="2169410"/>
    <lineage>
        <taxon>Bacteria</taxon>
        <taxon>Pseudomonadati</taxon>
        <taxon>Bacteroidota</taxon>
        <taxon>Flavobacteriia</taxon>
        <taxon>Flavobacteriales</taxon>
        <taxon>Flavobacteriaceae</taxon>
        <taxon>Flavobacterium</taxon>
    </lineage>
</organism>